<feature type="transmembrane region" description="Helical" evidence="2">
    <location>
        <begin position="210"/>
        <end position="231"/>
    </location>
</feature>
<organism evidence="4 5">
    <name type="scientific">Favolaschia claudopus</name>
    <dbReference type="NCBI Taxonomy" id="2862362"/>
    <lineage>
        <taxon>Eukaryota</taxon>
        <taxon>Fungi</taxon>
        <taxon>Dikarya</taxon>
        <taxon>Basidiomycota</taxon>
        <taxon>Agaricomycotina</taxon>
        <taxon>Agaricomycetes</taxon>
        <taxon>Agaricomycetidae</taxon>
        <taxon>Agaricales</taxon>
        <taxon>Marasmiineae</taxon>
        <taxon>Mycenaceae</taxon>
        <taxon>Favolaschia</taxon>
    </lineage>
</organism>
<feature type="transmembrane region" description="Helical" evidence="2">
    <location>
        <begin position="117"/>
        <end position="141"/>
    </location>
</feature>
<feature type="transmembrane region" description="Helical" evidence="2">
    <location>
        <begin position="90"/>
        <end position="110"/>
    </location>
</feature>
<feature type="transmembrane region" description="Helical" evidence="2">
    <location>
        <begin position="53"/>
        <end position="78"/>
    </location>
</feature>
<feature type="region of interest" description="Disordered" evidence="1">
    <location>
        <begin position="339"/>
        <end position="362"/>
    </location>
</feature>
<keyword evidence="2" id="KW-0472">Membrane</keyword>
<accession>A0AAW0D3J1</accession>
<feature type="domain" description="DUF6534" evidence="3">
    <location>
        <begin position="174"/>
        <end position="255"/>
    </location>
</feature>
<keyword evidence="2" id="KW-1133">Transmembrane helix</keyword>
<sequence length="362" mass="39153">MDASPLPPASILMCDTALYMANQFLAASWLNVALYTAELMLCYKYFRRPSRPFVHRLGVATLALADGICTVDINVAAVFNITGTVSNSPYAFAVPIALQIMTTYISSAVAQLFFANLFYILTSNLIISCSMVLLIIVHVAFSWTSAFILLAEPRSNSTANFAYTATAIGAVSCAATDILISACLALQFWQLMPETVPGRTTRSLVRRVTILVVASGAVCATVTLTMMILYLNDSFAFNFLFALQGRIYALSILGNFLVGVPGRSPRGTSQSHPFGSSLSQSVVFHVPDTAAHSPRQQERRETYRLSQPKSIRHNSLLASAFVDAENQEDDDLEGITFAFPSPVGKGKAGPSRSFGSVKDPDS</sequence>
<gene>
    <name evidence="4" type="ORF">R3P38DRAFT_3259165</name>
</gene>
<dbReference type="InterPro" id="IPR045339">
    <property type="entry name" value="DUF6534"/>
</dbReference>
<dbReference type="Proteomes" id="UP001362999">
    <property type="component" value="Unassembled WGS sequence"/>
</dbReference>
<name>A0AAW0D3J1_9AGAR</name>
<reference evidence="4 5" key="1">
    <citation type="journal article" date="2024" name="J Genomics">
        <title>Draft genome sequencing and assembly of Favolaschia claudopus CIRM-BRFM 2984 isolated from oak limbs.</title>
        <authorList>
            <person name="Navarro D."/>
            <person name="Drula E."/>
            <person name="Chaduli D."/>
            <person name="Cazenave R."/>
            <person name="Ahrendt S."/>
            <person name="Wang J."/>
            <person name="Lipzen A."/>
            <person name="Daum C."/>
            <person name="Barry K."/>
            <person name="Grigoriev I.V."/>
            <person name="Favel A."/>
            <person name="Rosso M.N."/>
            <person name="Martin F."/>
        </authorList>
    </citation>
    <scope>NUCLEOTIDE SEQUENCE [LARGE SCALE GENOMIC DNA]</scope>
    <source>
        <strain evidence="4 5">CIRM-BRFM 2984</strain>
    </source>
</reference>
<dbReference type="EMBL" id="JAWWNJ010000011">
    <property type="protein sequence ID" value="KAK7045154.1"/>
    <property type="molecule type" value="Genomic_DNA"/>
</dbReference>
<dbReference type="AlphaFoldDB" id="A0AAW0D3J1"/>
<evidence type="ECO:0000259" key="3">
    <source>
        <dbReference type="Pfam" id="PF20152"/>
    </source>
</evidence>
<evidence type="ECO:0000313" key="5">
    <source>
        <dbReference type="Proteomes" id="UP001362999"/>
    </source>
</evidence>
<feature type="transmembrane region" description="Helical" evidence="2">
    <location>
        <begin position="161"/>
        <end position="189"/>
    </location>
</feature>
<keyword evidence="5" id="KW-1185">Reference proteome</keyword>
<proteinExistence type="predicted"/>
<comment type="caution">
    <text evidence="4">The sequence shown here is derived from an EMBL/GenBank/DDBJ whole genome shotgun (WGS) entry which is preliminary data.</text>
</comment>
<dbReference type="PANTHER" id="PTHR40465">
    <property type="entry name" value="CHROMOSOME 1, WHOLE GENOME SHOTGUN SEQUENCE"/>
    <property type="match status" value="1"/>
</dbReference>
<dbReference type="PANTHER" id="PTHR40465:SF1">
    <property type="entry name" value="DUF6534 DOMAIN-CONTAINING PROTEIN"/>
    <property type="match status" value="1"/>
</dbReference>
<keyword evidence="2" id="KW-0812">Transmembrane</keyword>
<evidence type="ECO:0000313" key="4">
    <source>
        <dbReference type="EMBL" id="KAK7045154.1"/>
    </source>
</evidence>
<evidence type="ECO:0000256" key="1">
    <source>
        <dbReference type="SAM" id="MobiDB-lite"/>
    </source>
</evidence>
<dbReference type="Pfam" id="PF20152">
    <property type="entry name" value="DUF6534"/>
    <property type="match status" value="1"/>
</dbReference>
<protein>
    <recommendedName>
        <fullName evidence="3">DUF6534 domain-containing protein</fullName>
    </recommendedName>
</protein>
<feature type="transmembrane region" description="Helical" evidence="2">
    <location>
        <begin position="20"/>
        <end position="41"/>
    </location>
</feature>
<feature type="transmembrane region" description="Helical" evidence="2">
    <location>
        <begin position="237"/>
        <end position="258"/>
    </location>
</feature>
<evidence type="ECO:0000256" key="2">
    <source>
        <dbReference type="SAM" id="Phobius"/>
    </source>
</evidence>